<proteinExistence type="predicted"/>
<name>A0A7G5MYD2_9FIRM</name>
<evidence type="ECO:0000256" key="1">
    <source>
        <dbReference type="SAM" id="SignalP"/>
    </source>
</evidence>
<dbReference type="InterPro" id="IPR011047">
    <property type="entry name" value="Quinoprotein_ADH-like_sf"/>
</dbReference>
<dbReference type="SUPFAM" id="SSF50998">
    <property type="entry name" value="Quinoprotein alcohol dehydrogenase-like"/>
    <property type="match status" value="1"/>
</dbReference>
<feature type="signal peptide" evidence="1">
    <location>
        <begin position="1"/>
        <end position="30"/>
    </location>
</feature>
<dbReference type="InterPro" id="IPR006059">
    <property type="entry name" value="SBP"/>
</dbReference>
<feature type="chain" id="PRO_5039547397" evidence="1">
    <location>
        <begin position="31"/>
        <end position="767"/>
    </location>
</feature>
<sequence length="767" mass="83986">MRDRRRNMNRYIKKAVCLTAALAIAVAGLAGCGKQSEDKSAEGAKGRYLEEDIALPGNTGKILAMERLDDNSLSLFTEDKDTGERCLWKSEDSGKSWEEDILPEGLRLSECAYIDWACISGSGDIAVSAMQEAAEVVVSQNFSLLYAKKGGELQNLTLDVEETDNMKMITGLRFSEGKKLIATYTYGTVCVIDPDTGHVEQTMELSDNVQQTADMGNTLLLLTDKGLKAYDMKTGESAEADKTLSDQLLSELESEQMKLRNSVVFGHGKEEDMLFYCAESGIYRHVFGGTVVEQAVNGSLASIGNPKAMLISLAVMEDDSFLVACSIDAEYKIYRYTYSADTSSVPEKEIKVYSLEDCPVLRQAISVYQSQNPNVYVNLEIGMSGEDSVTVSDALRTLNTDIMAGKGPDILILDGMPVENYIQKGLLEDITDTVESADQEDGLFENIMKTYERDDKIYAVPLGFLIPAVQGEESLVNAAESLKTLAEEISSIREENPDLGRVMIPTDSEMLLEIFYRLESTDLKKEDGTLDEEALRAFLENMKTIYGEPVTQDEQENSIGYFSAANGVVSDIDGLRLQAMALLSQTSKAGAGWIGSVGQLVEILGVNQAFDLDYAEMKAQGKSVYLPYRNVGISSKSSEKELAADFLKALLGEEVQSTLSTAFPINQKGYEKTLELGKQTYGGDGGGASITMSDASGSMSSLNMSWPKEEELDKLKSLLEKAEIPASTDDTIWNAVKEQGDKYLNEGLSLDETCSNIIRKVNLYLAE</sequence>
<dbReference type="Gene3D" id="3.40.190.10">
    <property type="entry name" value="Periplasmic binding protein-like II"/>
    <property type="match status" value="1"/>
</dbReference>
<dbReference type="Pfam" id="PF13416">
    <property type="entry name" value="SBP_bac_8"/>
    <property type="match status" value="1"/>
</dbReference>
<evidence type="ECO:0000313" key="2">
    <source>
        <dbReference type="EMBL" id="QMW79625.1"/>
    </source>
</evidence>
<gene>
    <name evidence="2" type="ORF">E5259_19580</name>
</gene>
<dbReference type="PROSITE" id="PS51257">
    <property type="entry name" value="PROKAR_LIPOPROTEIN"/>
    <property type="match status" value="1"/>
</dbReference>
<evidence type="ECO:0000313" key="3">
    <source>
        <dbReference type="Proteomes" id="UP000515789"/>
    </source>
</evidence>
<dbReference type="EMBL" id="CP039126">
    <property type="protein sequence ID" value="QMW79625.1"/>
    <property type="molecule type" value="Genomic_DNA"/>
</dbReference>
<keyword evidence="1" id="KW-0732">Signal</keyword>
<accession>A0A7G5MYD2</accession>
<protein>
    <submittedName>
        <fullName evidence="2">Extracellular solute-binding protein</fullName>
    </submittedName>
</protein>
<dbReference type="SUPFAM" id="SSF53850">
    <property type="entry name" value="Periplasmic binding protein-like II"/>
    <property type="match status" value="1"/>
</dbReference>
<dbReference type="Proteomes" id="UP000515789">
    <property type="component" value="Chromosome"/>
</dbReference>
<reference evidence="2 3" key="1">
    <citation type="submission" date="2019-04" db="EMBL/GenBank/DDBJ databases">
        <authorList>
            <person name="Schori C."/>
            <person name="Ahrens C."/>
        </authorList>
    </citation>
    <scope>NUCLEOTIDE SEQUENCE [LARGE SCALE GENOMIC DNA]</scope>
    <source>
        <strain evidence="2 3">DSM 2950</strain>
    </source>
</reference>
<organism evidence="2 3">
    <name type="scientific">Blautia producta</name>
    <dbReference type="NCBI Taxonomy" id="33035"/>
    <lineage>
        <taxon>Bacteria</taxon>
        <taxon>Bacillati</taxon>
        <taxon>Bacillota</taxon>
        <taxon>Clostridia</taxon>
        <taxon>Lachnospirales</taxon>
        <taxon>Lachnospiraceae</taxon>
        <taxon>Blautia</taxon>
    </lineage>
</organism>
<dbReference type="AlphaFoldDB" id="A0A7G5MYD2"/>